<gene>
    <name evidence="1" type="ORF">GCK32_001415</name>
</gene>
<protein>
    <submittedName>
        <fullName evidence="1">Uncharacterized protein</fullName>
    </submittedName>
</protein>
<keyword evidence="2" id="KW-1185">Reference proteome</keyword>
<reference evidence="1 2" key="1">
    <citation type="submission" date="2019-10" db="EMBL/GenBank/DDBJ databases">
        <title>Assembly and Annotation for the nematode Trichostrongylus colubriformis.</title>
        <authorList>
            <person name="Martin J."/>
        </authorList>
    </citation>
    <scope>NUCLEOTIDE SEQUENCE [LARGE SCALE GENOMIC DNA]</scope>
    <source>
        <strain evidence="1">G859</strain>
        <tissue evidence="1">Whole worm</tissue>
    </source>
</reference>
<sequence length="106" mass="11892">MNYTNEPRFANEPYNAPYNATNTTHVIQPAEQVHLVDDHPMYNRTDCQRGDCHMDSCHNCHEKKDIGTAAKEKLNDAGRAIKNTAEKIGDKAVELKDKAKDAITGH</sequence>
<evidence type="ECO:0000313" key="2">
    <source>
        <dbReference type="Proteomes" id="UP001331761"/>
    </source>
</evidence>
<proteinExistence type="predicted"/>
<comment type="caution">
    <text evidence="1">The sequence shown here is derived from an EMBL/GenBank/DDBJ whole genome shotgun (WGS) entry which is preliminary data.</text>
</comment>
<dbReference type="Proteomes" id="UP001331761">
    <property type="component" value="Unassembled WGS sequence"/>
</dbReference>
<evidence type="ECO:0000313" key="1">
    <source>
        <dbReference type="EMBL" id="KAK5969431.1"/>
    </source>
</evidence>
<accession>A0AAN8EYC8</accession>
<dbReference type="AlphaFoldDB" id="A0AAN8EYC8"/>
<dbReference type="EMBL" id="WIXE01020174">
    <property type="protein sequence ID" value="KAK5969431.1"/>
    <property type="molecule type" value="Genomic_DNA"/>
</dbReference>
<name>A0AAN8EYC8_TRICO</name>
<organism evidence="1 2">
    <name type="scientific">Trichostrongylus colubriformis</name>
    <name type="common">Black scour worm</name>
    <dbReference type="NCBI Taxonomy" id="6319"/>
    <lineage>
        <taxon>Eukaryota</taxon>
        <taxon>Metazoa</taxon>
        <taxon>Ecdysozoa</taxon>
        <taxon>Nematoda</taxon>
        <taxon>Chromadorea</taxon>
        <taxon>Rhabditida</taxon>
        <taxon>Rhabditina</taxon>
        <taxon>Rhabditomorpha</taxon>
        <taxon>Strongyloidea</taxon>
        <taxon>Trichostrongylidae</taxon>
        <taxon>Trichostrongylus</taxon>
    </lineage>
</organism>